<evidence type="ECO:0000313" key="1">
    <source>
        <dbReference type="EMBL" id="UPW01537.1"/>
    </source>
</evidence>
<keyword evidence="2" id="KW-1185">Reference proteome</keyword>
<dbReference type="InterPro" id="IPR055959">
    <property type="entry name" value="DUF7537"/>
</dbReference>
<reference evidence="1" key="1">
    <citation type="submission" date="2022-04" db="EMBL/GenBank/DDBJ databases">
        <title>Diverse halophilic archaea isolated from saline environments.</title>
        <authorList>
            <person name="Cui H.-L."/>
        </authorList>
    </citation>
    <scope>NUCLEOTIDE SEQUENCE</scope>
    <source>
        <strain evidence="1">XZYJT40</strain>
    </source>
</reference>
<proteinExistence type="predicted"/>
<dbReference type="Proteomes" id="UP000830434">
    <property type="component" value="Chromosome"/>
</dbReference>
<dbReference type="Pfam" id="PF24381">
    <property type="entry name" value="DUF7537"/>
    <property type="match status" value="1"/>
</dbReference>
<name>A0A8U0IK69_9EURY</name>
<dbReference type="GeneID" id="72189266"/>
<sequence>MRRKALQLLVVCCLVALAGCSGALPGGDGAQSVDDVTYPAGVSENGTNLTALADAHQNQLQNQSLTLEVASTVNSSMGNQSVALDAAVGADREQIRVNGSAMGQNVSVFVTEEKRYTRLNVGDGEARYQIADRSPDSNQIIPASYTGRSYLDRFAGSGNFTPTGVRTVDGTTLVVLEADGSNATQSSQANVTDYNATMLVDQQGVVHSVSVEASVTRQGQRVRTDFTMNVSDVGETTVAEPTWLDEARNSTNS</sequence>
<organism evidence="1 2">
    <name type="scientific">Halorussus gelatinilyticus</name>
    <dbReference type="NCBI Taxonomy" id="2937524"/>
    <lineage>
        <taxon>Archaea</taxon>
        <taxon>Methanobacteriati</taxon>
        <taxon>Methanobacteriota</taxon>
        <taxon>Stenosarchaea group</taxon>
        <taxon>Halobacteria</taxon>
        <taxon>Halobacteriales</taxon>
        <taxon>Haladaptataceae</taxon>
        <taxon>Halorussus</taxon>
    </lineage>
</organism>
<accession>A0A8U0IK69</accession>
<protein>
    <submittedName>
        <fullName evidence="1">Uncharacterized protein</fullName>
    </submittedName>
</protein>
<gene>
    <name evidence="1" type="ORF">M0R88_05385</name>
</gene>
<dbReference type="KEGG" id="haxz:M0R88_05385"/>
<dbReference type="EMBL" id="CP096658">
    <property type="protein sequence ID" value="UPW01537.1"/>
    <property type="molecule type" value="Genomic_DNA"/>
</dbReference>
<dbReference type="AlphaFoldDB" id="A0A8U0IK69"/>
<dbReference type="RefSeq" id="WP_248655936.1">
    <property type="nucleotide sequence ID" value="NZ_CP096658.1"/>
</dbReference>
<evidence type="ECO:0000313" key="2">
    <source>
        <dbReference type="Proteomes" id="UP000830434"/>
    </source>
</evidence>
<dbReference type="PROSITE" id="PS51257">
    <property type="entry name" value="PROKAR_LIPOPROTEIN"/>
    <property type="match status" value="1"/>
</dbReference>